<dbReference type="GO" id="GO:0009055">
    <property type="term" value="F:electron transfer activity"/>
    <property type="evidence" value="ECO:0007669"/>
    <property type="project" value="InterPro"/>
</dbReference>
<dbReference type="InterPro" id="IPR016174">
    <property type="entry name" value="Di-haem_cyt_TM"/>
</dbReference>
<evidence type="ECO:0000256" key="9">
    <source>
        <dbReference type="ARBA" id="ARBA00022982"/>
    </source>
</evidence>
<dbReference type="Gene3D" id="1.20.810.10">
    <property type="entry name" value="Cytochrome Bc1 Complex, Chain C"/>
    <property type="match status" value="1"/>
</dbReference>
<keyword evidence="9 14" id="KW-0249">Electron transport</keyword>
<dbReference type="SUPFAM" id="SSF81648">
    <property type="entry name" value="a domain/subunit of cytochrome bc1 complex (Ubiquinol-cytochrome c reductase)"/>
    <property type="match status" value="1"/>
</dbReference>
<dbReference type="CDD" id="cd00284">
    <property type="entry name" value="Cytochrome_b_N"/>
    <property type="match status" value="1"/>
</dbReference>
<evidence type="ECO:0000256" key="12">
    <source>
        <dbReference type="ARBA" id="ARBA00023128"/>
    </source>
</evidence>
<comment type="similarity">
    <text evidence="14">Belongs to the cytochrome b family.</text>
</comment>
<name>A0A6G5ZU10_9EUGL</name>
<dbReference type="InterPro" id="IPR005798">
    <property type="entry name" value="Cyt_b/b6_C"/>
</dbReference>
<keyword evidence="8" id="KW-0999">Mitochondrion inner membrane</keyword>
<evidence type="ECO:0000256" key="4">
    <source>
        <dbReference type="ARBA" id="ARBA00022617"/>
    </source>
</evidence>
<dbReference type="InterPro" id="IPR027387">
    <property type="entry name" value="Cytb/b6-like_sf"/>
</dbReference>
<dbReference type="GO" id="GO:0016491">
    <property type="term" value="F:oxidoreductase activity"/>
    <property type="evidence" value="ECO:0007669"/>
    <property type="project" value="UniProtKB-UniRule"/>
</dbReference>
<feature type="domain" description="Cytochrome b/b6 C-terminal region profile" evidence="16">
    <location>
        <begin position="212"/>
        <end position="365"/>
    </location>
</feature>
<feature type="transmembrane region" description="Helical" evidence="14">
    <location>
        <begin position="82"/>
        <end position="103"/>
    </location>
</feature>
<keyword evidence="6 14" id="KW-0812">Transmembrane</keyword>
<keyword evidence="4 14" id="KW-0349">Heme</keyword>
<dbReference type="Pfam" id="PF00033">
    <property type="entry name" value="Cytochrome_B"/>
    <property type="match status" value="1"/>
</dbReference>
<keyword evidence="13 14" id="KW-0472">Membrane</keyword>
<dbReference type="InterPro" id="IPR048259">
    <property type="entry name" value="Cytochrome_b_N_euk/bac"/>
</dbReference>
<comment type="function">
    <text evidence="14">Component of the ubiquinol-cytochrome c reductase complex (complex III or cytochrome b-c1 complex) that is part of the mitochondrial respiratory chain. The b-c1 complex mediates electron transfer from ubiquinol to cytochrome c. Contributes to the generation of a proton gradient across the mitochondrial membrane that is then used for ATP synthesis.</text>
</comment>
<feature type="transmembrane region" description="Helical" evidence="14">
    <location>
        <begin position="142"/>
        <end position="173"/>
    </location>
</feature>
<protein>
    <recommendedName>
        <fullName evidence="2 14">Cytochrome b</fullName>
    </recommendedName>
</protein>
<feature type="transmembrane region" description="Helical" evidence="14">
    <location>
        <begin position="33"/>
        <end position="57"/>
    </location>
</feature>
<dbReference type="PANTHER" id="PTHR19271">
    <property type="entry name" value="CYTOCHROME B"/>
    <property type="match status" value="1"/>
</dbReference>
<proteinExistence type="evidence at transcript level"/>
<comment type="cofactor">
    <cofactor evidence="14">
        <name>heme b</name>
        <dbReference type="ChEBI" id="CHEBI:60344"/>
    </cofactor>
    <text evidence="14">Binds 2 heme groups non-covalently.</text>
</comment>
<evidence type="ECO:0000313" key="17">
    <source>
        <dbReference type="EMBL" id="QHQ98654.1"/>
    </source>
</evidence>
<dbReference type="AlphaFoldDB" id="A0A6G5ZU10"/>
<evidence type="ECO:0000259" key="16">
    <source>
        <dbReference type="PROSITE" id="PS51003"/>
    </source>
</evidence>
<evidence type="ECO:0000256" key="11">
    <source>
        <dbReference type="ARBA" id="ARBA00023004"/>
    </source>
</evidence>
<evidence type="ECO:0000256" key="14">
    <source>
        <dbReference type="RuleBase" id="RU362117"/>
    </source>
</evidence>
<keyword evidence="5 14" id="KW-0679">Respiratory chain</keyword>
<keyword evidence="7 14" id="KW-0479">Metal-binding</keyword>
<evidence type="ECO:0000256" key="8">
    <source>
        <dbReference type="ARBA" id="ARBA00022792"/>
    </source>
</evidence>
<feature type="transmembrane region" description="Helical" evidence="14">
    <location>
        <begin position="290"/>
        <end position="313"/>
    </location>
</feature>
<dbReference type="PROSITE" id="PS51002">
    <property type="entry name" value="CYTB_NTER"/>
    <property type="match status" value="1"/>
</dbReference>
<dbReference type="GO" id="GO:0005743">
    <property type="term" value="C:mitochondrial inner membrane"/>
    <property type="evidence" value="ECO:0007669"/>
    <property type="project" value="UniProtKB-SubCell"/>
</dbReference>
<evidence type="ECO:0000256" key="7">
    <source>
        <dbReference type="ARBA" id="ARBA00022723"/>
    </source>
</evidence>
<feature type="transmembrane region" description="Helical" evidence="14">
    <location>
        <begin position="319"/>
        <end position="338"/>
    </location>
</feature>
<geneLocation type="mitochondrion" evidence="17"/>
<feature type="transmembrane region" description="Helical" evidence="14">
    <location>
        <begin position="185"/>
        <end position="206"/>
    </location>
</feature>
<sequence length="365" mass="39794">MLGVSWLLDGAAPVHAMLCSYSTHANITISYNLGATAGVMLAVQILSGVIIAMSYVASADYAFPTLDAALRDTTYGWCLRGAHSNCASAVFAFMYLHACRAWLFSAMSRVHATVWIAGLLTWLLMMGIAFMGYVLPWGLMSYWALTVITNLMTVVPCIGVDVLCYCWGGYFITTITVQRMFTVHFLLPFVVLAAVMAHLLCLHYMGSSSASTSPGTAVDADAFLMYYYKDVYVLGVFVALAGCVIVMYPDTLHHPDNFCYVDRYVTPKHIVPEWYFLPFYSMLRACSIKVVGVALLGCAILTYVFMCLVAGLYTHSRGAHAYADASLHVSALLVLGVLGQCAPVFPFVDVSGVLTVLVMMVHVLA</sequence>
<dbReference type="PROSITE" id="PS51003">
    <property type="entry name" value="CYTB_CTER"/>
    <property type="match status" value="1"/>
</dbReference>
<organism evidence="17">
    <name type="scientific">Diplonema japonicum</name>
    <dbReference type="NCBI Taxonomy" id="2508216"/>
    <lineage>
        <taxon>Eukaryota</taxon>
        <taxon>Discoba</taxon>
        <taxon>Euglenozoa</taxon>
        <taxon>Diplonemea</taxon>
        <taxon>Diplonemidae</taxon>
        <taxon>Diplonema</taxon>
    </lineage>
</organism>
<keyword evidence="3 14" id="KW-0813">Transport</keyword>
<feature type="domain" description="Cytochrome b/b6 N-terminal region profile" evidence="15">
    <location>
        <begin position="1"/>
        <end position="211"/>
    </location>
</feature>
<dbReference type="Pfam" id="PF00032">
    <property type="entry name" value="Cytochrom_B_C"/>
    <property type="match status" value="1"/>
</dbReference>
<dbReference type="GO" id="GO:0022904">
    <property type="term" value="P:respiratory electron transport chain"/>
    <property type="evidence" value="ECO:0007669"/>
    <property type="project" value="InterPro"/>
</dbReference>
<evidence type="ECO:0000256" key="2">
    <source>
        <dbReference type="ARBA" id="ARBA00013531"/>
    </source>
</evidence>
<evidence type="ECO:0000256" key="3">
    <source>
        <dbReference type="ARBA" id="ARBA00022448"/>
    </source>
</evidence>
<dbReference type="GO" id="GO:0046872">
    <property type="term" value="F:metal ion binding"/>
    <property type="evidence" value="ECO:0007669"/>
    <property type="project" value="UniProtKB-UniRule"/>
</dbReference>
<dbReference type="InterPro" id="IPR036150">
    <property type="entry name" value="Cyt_b/b6_C_sf"/>
</dbReference>
<dbReference type="SUPFAM" id="SSF81342">
    <property type="entry name" value="Transmembrane di-heme cytochromes"/>
    <property type="match status" value="1"/>
</dbReference>
<keyword evidence="12 14" id="KW-0496">Mitochondrion</keyword>
<evidence type="ECO:0000256" key="1">
    <source>
        <dbReference type="ARBA" id="ARBA00004448"/>
    </source>
</evidence>
<dbReference type="PANTHER" id="PTHR19271:SF16">
    <property type="entry name" value="CYTOCHROME B"/>
    <property type="match status" value="1"/>
</dbReference>
<evidence type="ECO:0000256" key="6">
    <source>
        <dbReference type="ARBA" id="ARBA00022692"/>
    </source>
</evidence>
<feature type="transmembrane region" description="Helical" evidence="14">
    <location>
        <begin position="226"/>
        <end position="248"/>
    </location>
</feature>
<comment type="subcellular location">
    <subcellularLocation>
        <location evidence="1">Mitochondrion inner membrane</location>
        <topology evidence="1">Multi-pass membrane protein</topology>
    </subcellularLocation>
</comment>
<evidence type="ECO:0000256" key="13">
    <source>
        <dbReference type="ARBA" id="ARBA00023136"/>
    </source>
</evidence>
<evidence type="ECO:0000256" key="5">
    <source>
        <dbReference type="ARBA" id="ARBA00022660"/>
    </source>
</evidence>
<evidence type="ECO:0000256" key="10">
    <source>
        <dbReference type="ARBA" id="ARBA00022989"/>
    </source>
</evidence>
<keyword evidence="11 14" id="KW-0408">Iron</keyword>
<dbReference type="EMBL" id="MN109067">
    <property type="protein sequence ID" value="QHQ98654.1"/>
    <property type="molecule type" value="mRNA"/>
</dbReference>
<keyword evidence="10 14" id="KW-1133">Transmembrane helix</keyword>
<reference evidence="17" key="1">
    <citation type="journal article" date="2020" name="Nucleic Acids Res.">
        <title>Gene fragmentation and RNA editing without borders: eccentric mitochondrial genomes of diplonemids.</title>
        <authorList>
            <person name="Kaur B."/>
            <person name="Zahonova K."/>
            <person name="Valach M."/>
            <person name="Faktorova D."/>
            <person name="Prokopchuk G."/>
            <person name="Burger G."/>
            <person name="Lukes J."/>
        </authorList>
    </citation>
    <scope>NUCLEOTIDE SEQUENCE</scope>
</reference>
<evidence type="ECO:0000259" key="15">
    <source>
        <dbReference type="PROSITE" id="PS51002"/>
    </source>
</evidence>
<feature type="transmembrane region" description="Helical" evidence="14">
    <location>
        <begin position="115"/>
        <end position="136"/>
    </location>
</feature>
<dbReference type="InterPro" id="IPR005797">
    <property type="entry name" value="Cyt_b/b6_N"/>
</dbReference>
<accession>A0A6G5ZU10</accession>